<evidence type="ECO:0000313" key="1">
    <source>
        <dbReference type="EMBL" id="KAK9846024.1"/>
    </source>
</evidence>
<dbReference type="PANTHER" id="PTHR33639:SF2">
    <property type="entry name" value="DUF393 DOMAIN-CONTAINING PROTEIN"/>
    <property type="match status" value="1"/>
</dbReference>
<keyword evidence="2" id="KW-1185">Reference proteome</keyword>
<reference evidence="1 2" key="1">
    <citation type="journal article" date="2024" name="Nat. Commun.">
        <title>Phylogenomics reveals the evolutionary origins of lichenization in chlorophyte algae.</title>
        <authorList>
            <person name="Puginier C."/>
            <person name="Libourel C."/>
            <person name="Otte J."/>
            <person name="Skaloud P."/>
            <person name="Haon M."/>
            <person name="Grisel S."/>
            <person name="Petersen M."/>
            <person name="Berrin J.G."/>
            <person name="Delaux P.M."/>
            <person name="Dal Grande F."/>
            <person name="Keller J."/>
        </authorList>
    </citation>
    <scope>NUCLEOTIDE SEQUENCE [LARGE SCALE GENOMIC DNA]</scope>
    <source>
        <strain evidence="1 2">SAG 245.80</strain>
    </source>
</reference>
<name>A0AAW1SJ55_9CHLO</name>
<protein>
    <recommendedName>
        <fullName evidence="3">Thiol-disulfide oxidoreductase DCC</fullName>
    </recommendedName>
</protein>
<dbReference type="InterPro" id="IPR052927">
    <property type="entry name" value="DCC_oxidoreductase"/>
</dbReference>
<dbReference type="InterPro" id="IPR007263">
    <property type="entry name" value="DCC1-like"/>
</dbReference>
<dbReference type="EMBL" id="JALJOU010000002">
    <property type="protein sequence ID" value="KAK9846024.1"/>
    <property type="molecule type" value="Genomic_DNA"/>
</dbReference>
<organism evidence="1 2">
    <name type="scientific">Elliptochloris bilobata</name>
    <dbReference type="NCBI Taxonomy" id="381761"/>
    <lineage>
        <taxon>Eukaryota</taxon>
        <taxon>Viridiplantae</taxon>
        <taxon>Chlorophyta</taxon>
        <taxon>core chlorophytes</taxon>
        <taxon>Trebouxiophyceae</taxon>
        <taxon>Trebouxiophyceae incertae sedis</taxon>
        <taxon>Elliptochloris clade</taxon>
        <taxon>Elliptochloris</taxon>
    </lineage>
</organism>
<accession>A0AAW1SJ55</accession>
<dbReference type="PANTHER" id="PTHR33639">
    <property type="entry name" value="THIOL-DISULFIDE OXIDOREDUCTASE DCC"/>
    <property type="match status" value="1"/>
</dbReference>
<comment type="caution">
    <text evidence="1">The sequence shown here is derived from an EMBL/GenBank/DDBJ whole genome shotgun (WGS) entry which is preliminary data.</text>
</comment>
<gene>
    <name evidence="1" type="ORF">WJX81_008631</name>
</gene>
<dbReference type="GO" id="GO:0015035">
    <property type="term" value="F:protein-disulfide reductase activity"/>
    <property type="evidence" value="ECO:0007669"/>
    <property type="project" value="InterPro"/>
</dbReference>
<evidence type="ECO:0008006" key="3">
    <source>
        <dbReference type="Google" id="ProtNLM"/>
    </source>
</evidence>
<sequence>MTASTSGKHGQKYFTPQDKRPIILYDGVCNLCNGGVNTMLAYDRKGHFRLAALQSDAGKELLQRVGRDREDLSSIVLVTEDNFYIKSDAILRIGRQLDVPFWLLSTLLLPLPHFVRDTVYDQVAGNRYSIFGKSDSLRLSDEESASRFLN</sequence>
<proteinExistence type="predicted"/>
<dbReference type="Pfam" id="PF04134">
    <property type="entry name" value="DCC1-like"/>
    <property type="match status" value="1"/>
</dbReference>
<dbReference type="AlphaFoldDB" id="A0AAW1SJ55"/>
<dbReference type="Proteomes" id="UP001445335">
    <property type="component" value="Unassembled WGS sequence"/>
</dbReference>
<evidence type="ECO:0000313" key="2">
    <source>
        <dbReference type="Proteomes" id="UP001445335"/>
    </source>
</evidence>